<protein>
    <submittedName>
        <fullName evidence="2">Uncharacterized protein</fullName>
    </submittedName>
</protein>
<feature type="region of interest" description="Disordered" evidence="1">
    <location>
        <begin position="1"/>
        <end position="20"/>
    </location>
</feature>
<dbReference type="EMBL" id="JACHWU010000001">
    <property type="protein sequence ID" value="MBB3050349.1"/>
    <property type="molecule type" value="Genomic_DNA"/>
</dbReference>
<gene>
    <name evidence="2" type="ORF">FHS23_001344</name>
</gene>
<reference evidence="2 3" key="1">
    <citation type="submission" date="2020-08" db="EMBL/GenBank/DDBJ databases">
        <title>Genomic Encyclopedia of Type Strains, Phase III (KMG-III): the genomes of soil and plant-associated and newly described type strains.</title>
        <authorList>
            <person name="Whitman W."/>
        </authorList>
    </citation>
    <scope>NUCLEOTIDE SEQUENCE [LARGE SCALE GENOMIC DNA]</scope>
    <source>
        <strain evidence="2 3">CECT 8577</strain>
    </source>
</reference>
<organism evidence="2 3">
    <name type="scientific">Prauserella isguenensis</name>
    <dbReference type="NCBI Taxonomy" id="1470180"/>
    <lineage>
        <taxon>Bacteria</taxon>
        <taxon>Bacillati</taxon>
        <taxon>Actinomycetota</taxon>
        <taxon>Actinomycetes</taxon>
        <taxon>Pseudonocardiales</taxon>
        <taxon>Pseudonocardiaceae</taxon>
        <taxon>Prauserella</taxon>
    </lineage>
</organism>
<sequence>MDGTSRAELRGGGSGAEPRLSRTCAEVWTADVGCVISWEPLTLFDTSNYCHRKCAPVDDPMTRWGK</sequence>
<accession>A0A839S0K8</accession>
<evidence type="ECO:0000313" key="3">
    <source>
        <dbReference type="Proteomes" id="UP000550714"/>
    </source>
</evidence>
<evidence type="ECO:0000256" key="1">
    <source>
        <dbReference type="SAM" id="MobiDB-lite"/>
    </source>
</evidence>
<proteinExistence type="predicted"/>
<comment type="caution">
    <text evidence="2">The sequence shown here is derived from an EMBL/GenBank/DDBJ whole genome shotgun (WGS) entry which is preliminary data.</text>
</comment>
<dbReference type="AlphaFoldDB" id="A0A839S0K8"/>
<dbReference type="Proteomes" id="UP000550714">
    <property type="component" value="Unassembled WGS sequence"/>
</dbReference>
<keyword evidence="3" id="KW-1185">Reference proteome</keyword>
<name>A0A839S0K8_9PSEU</name>
<evidence type="ECO:0000313" key="2">
    <source>
        <dbReference type="EMBL" id="MBB3050349.1"/>
    </source>
</evidence>